<dbReference type="SMART" id="SM00368">
    <property type="entry name" value="LRR_RI"/>
    <property type="match status" value="5"/>
</dbReference>
<reference evidence="5 6" key="1">
    <citation type="submission" date="2023-05" db="EMBL/GenBank/DDBJ databases">
        <title>B98-5 Cell Line De Novo Hybrid Assembly: An Optical Mapping Approach.</title>
        <authorList>
            <person name="Kananen K."/>
            <person name="Auerbach J.A."/>
            <person name="Kautto E."/>
            <person name="Blachly J.S."/>
        </authorList>
    </citation>
    <scope>NUCLEOTIDE SEQUENCE [LARGE SCALE GENOMIC DNA]</scope>
    <source>
        <strain evidence="5">B95-8</strain>
        <tissue evidence="5">Cell line</tissue>
    </source>
</reference>
<sequence>MKLVKISPLFWPEKNKLKLLSLVENPLRNEGMVFLCEALKHLNCAFEKLMLMYYCLTCVSFEAISQGLAHSKFLSLLDLGSNHLEDSAVVLLCEVLKHPDYSIQELWLMACFLTSDYCKDIADVLICNEKLKILKLGHNEIENAGVRQLCEALKHPNYKLECLGLQTYWITHACCEDLTMALVTSKTLRSLNLDWITLDLKGVVLLCGALSHPDCALQMLRLQKSAFDEESQKMLMALEEKYPHLSISHEPWIEEEYSIKGVIPDGEYPEVVFSQRLSLITMGTSPPGTSVL</sequence>
<evidence type="ECO:0000256" key="3">
    <source>
        <dbReference type="ARBA" id="ARBA00022588"/>
    </source>
</evidence>
<evidence type="ECO:0000256" key="2">
    <source>
        <dbReference type="ARBA" id="ARBA00022490"/>
    </source>
</evidence>
<dbReference type="PANTHER" id="PTHR45690:SF13">
    <property type="entry name" value="NACHT, LRR AND PYD DOMAINS-CONTAINING PROTEIN 9"/>
    <property type="match status" value="1"/>
</dbReference>
<dbReference type="EMBL" id="JASSZA010000005">
    <property type="protein sequence ID" value="KAK2110506.1"/>
    <property type="molecule type" value="Genomic_DNA"/>
</dbReference>
<dbReference type="Pfam" id="PF13516">
    <property type="entry name" value="LRR_6"/>
    <property type="match status" value="2"/>
</dbReference>
<keyword evidence="3" id="KW-0399">Innate immunity</keyword>
<dbReference type="InterPro" id="IPR050637">
    <property type="entry name" value="NLRP_innate_immun_reg"/>
</dbReference>
<dbReference type="Gene3D" id="3.80.10.10">
    <property type="entry name" value="Ribonuclease Inhibitor"/>
    <property type="match status" value="2"/>
</dbReference>
<keyword evidence="4" id="KW-0391">Immunity</keyword>
<evidence type="ECO:0000256" key="4">
    <source>
        <dbReference type="ARBA" id="ARBA00022859"/>
    </source>
</evidence>
<dbReference type="SUPFAM" id="SSF52047">
    <property type="entry name" value="RNI-like"/>
    <property type="match status" value="1"/>
</dbReference>
<name>A0ABQ9VM92_SAGOE</name>
<comment type="subcellular location">
    <subcellularLocation>
        <location evidence="1">Cytoplasm</location>
    </subcellularLocation>
</comment>
<keyword evidence="6" id="KW-1185">Reference proteome</keyword>
<evidence type="ECO:0000313" key="6">
    <source>
        <dbReference type="Proteomes" id="UP001266305"/>
    </source>
</evidence>
<dbReference type="InterPro" id="IPR032675">
    <property type="entry name" value="LRR_dom_sf"/>
</dbReference>
<dbReference type="InterPro" id="IPR001611">
    <property type="entry name" value="Leu-rich_rpt"/>
</dbReference>
<evidence type="ECO:0000256" key="1">
    <source>
        <dbReference type="ARBA" id="ARBA00004496"/>
    </source>
</evidence>
<accession>A0ABQ9VM92</accession>
<dbReference type="Proteomes" id="UP001266305">
    <property type="component" value="Unassembled WGS sequence"/>
</dbReference>
<organism evidence="5 6">
    <name type="scientific">Saguinus oedipus</name>
    <name type="common">Cotton-top tamarin</name>
    <name type="synonym">Oedipomidas oedipus</name>
    <dbReference type="NCBI Taxonomy" id="9490"/>
    <lineage>
        <taxon>Eukaryota</taxon>
        <taxon>Metazoa</taxon>
        <taxon>Chordata</taxon>
        <taxon>Craniata</taxon>
        <taxon>Vertebrata</taxon>
        <taxon>Euteleostomi</taxon>
        <taxon>Mammalia</taxon>
        <taxon>Eutheria</taxon>
        <taxon>Euarchontoglires</taxon>
        <taxon>Primates</taxon>
        <taxon>Haplorrhini</taxon>
        <taxon>Platyrrhini</taxon>
        <taxon>Cebidae</taxon>
        <taxon>Callitrichinae</taxon>
        <taxon>Saguinus</taxon>
    </lineage>
</organism>
<gene>
    <name evidence="5" type="primary">NLRP9_1</name>
    <name evidence="5" type="ORF">P7K49_010252</name>
</gene>
<evidence type="ECO:0000313" key="5">
    <source>
        <dbReference type="EMBL" id="KAK2110506.1"/>
    </source>
</evidence>
<comment type="caution">
    <text evidence="5">The sequence shown here is derived from an EMBL/GenBank/DDBJ whole genome shotgun (WGS) entry which is preliminary data.</text>
</comment>
<dbReference type="PANTHER" id="PTHR45690">
    <property type="entry name" value="NACHT, LRR AND PYD DOMAINS-CONTAINING PROTEIN 12"/>
    <property type="match status" value="1"/>
</dbReference>
<proteinExistence type="predicted"/>
<keyword evidence="2" id="KW-0963">Cytoplasm</keyword>
<protein>
    <submittedName>
        <fullName evidence="5">NACHT, LRR and PYD domains-containing protein 9</fullName>
    </submittedName>
</protein>